<keyword evidence="2" id="KW-1185">Reference proteome</keyword>
<protein>
    <submittedName>
        <fullName evidence="1">BNR repeat-containing protein</fullName>
    </submittedName>
</protein>
<evidence type="ECO:0000313" key="1">
    <source>
        <dbReference type="EMBL" id="KAF4335466.1"/>
    </source>
</evidence>
<name>A0A9P5AB23_9HYPO</name>
<evidence type="ECO:0000313" key="2">
    <source>
        <dbReference type="Proteomes" id="UP000730481"/>
    </source>
</evidence>
<proteinExistence type="predicted"/>
<organism evidence="1 2">
    <name type="scientific">Fusarium beomiforme</name>
    <dbReference type="NCBI Taxonomy" id="44412"/>
    <lineage>
        <taxon>Eukaryota</taxon>
        <taxon>Fungi</taxon>
        <taxon>Dikarya</taxon>
        <taxon>Ascomycota</taxon>
        <taxon>Pezizomycotina</taxon>
        <taxon>Sordariomycetes</taxon>
        <taxon>Hypocreomycetidae</taxon>
        <taxon>Hypocreales</taxon>
        <taxon>Nectriaceae</taxon>
        <taxon>Fusarium</taxon>
        <taxon>Fusarium burgessii species complex</taxon>
    </lineage>
</organism>
<dbReference type="AlphaFoldDB" id="A0A9P5AB23"/>
<reference evidence="1" key="1">
    <citation type="journal article" date="2017" name="Mycologia">
        <title>Fusarium algeriense, sp. nov., a novel toxigenic crown rot pathogen of durum wheat from Algeria is nested in the Fusarium burgessii species complex.</title>
        <authorList>
            <person name="Laraba I."/>
            <person name="Keddad A."/>
            <person name="Boureghda H."/>
            <person name="Abdallah N."/>
            <person name="Vaughan M.M."/>
            <person name="Proctor R.H."/>
            <person name="Busman M."/>
            <person name="O'Donnell K."/>
        </authorList>
    </citation>
    <scope>NUCLEOTIDE SEQUENCE</scope>
    <source>
        <strain evidence="1">NRRL 25174</strain>
    </source>
</reference>
<comment type="caution">
    <text evidence="1">The sequence shown here is derived from an EMBL/GenBank/DDBJ whole genome shotgun (WGS) entry which is preliminary data.</text>
</comment>
<gene>
    <name evidence="1" type="ORF">FBEOM_10703</name>
</gene>
<dbReference type="Proteomes" id="UP000730481">
    <property type="component" value="Unassembled WGS sequence"/>
</dbReference>
<sequence>MSFQPQQNLSTFVRGIGVYDHSSPAAITYKGKLYVFYVGRGDDGIFYTSMNDWNWDPIKNINDQVKEIGVANNTSPSAVVFKDKLYLFYNGSGNDGTFYTTFDGRKWDPIVAVNAMVPGGMGFLPGTSPSVAMNQDAIQLFWNGRGDDGIFYASFNGTHWSRAGHIDNVGIARGTSPCAVLFNKKLHVFWNGRGGDSTYYCTFENGYWTPQRSVADQNRGQGYYPRTSPMTVVLDDKRLRLFWVGSGGPEQGLWYSDLVLNPYSWTRQQNMAKEIGGQGPLKKESSASGVKYEQSAYVFWEGDGQDIWFTYELAK</sequence>
<accession>A0A9P5AB23</accession>
<dbReference type="OrthoDB" id="3219467at2759"/>
<dbReference type="Gene3D" id="2.120.10.70">
    <property type="entry name" value="Fucose-specific lectin"/>
    <property type="match status" value="2"/>
</dbReference>
<dbReference type="EMBL" id="PVQB02000559">
    <property type="protein sequence ID" value="KAF4335466.1"/>
    <property type="molecule type" value="Genomic_DNA"/>
</dbReference>
<dbReference type="SUPFAM" id="SSF89372">
    <property type="entry name" value="Fucose-specific lectin"/>
    <property type="match status" value="1"/>
</dbReference>
<reference evidence="1" key="2">
    <citation type="submission" date="2020-02" db="EMBL/GenBank/DDBJ databases">
        <title>Identification and distribution of gene clusters putatively required for synthesis of sphingolipid metabolism inhibitors in phylogenetically diverse species of the filamentous fungus Fusarium.</title>
        <authorList>
            <person name="Kim H.-S."/>
            <person name="Busman M."/>
            <person name="Brown D.W."/>
            <person name="Divon H."/>
            <person name="Uhlig S."/>
            <person name="Proctor R.H."/>
        </authorList>
    </citation>
    <scope>NUCLEOTIDE SEQUENCE</scope>
    <source>
        <strain evidence="1">NRRL 25174</strain>
    </source>
</reference>